<sequence length="333" mass="35961">MSTPQHADPAASPLVHPNGVRAADLAILDAHHHFWDFEGDGYYPWLQGEYNDAFFLGDYTAMLQTFLPEQYRRATAGFRVVGTVHVEAERSRTEQVAESLFLEGLHEADAAFPAAAVGHVSFTQPDVAEVLDAHARIELIRGIRSKPVTAATAAPADSVFGQPGTLQDPHFVAGLALLEQHAFSWDLRVPFWHLAEAADVLADLPGIPVVVNHCGLPLDRSDEGLAAWRAGLEKLAALPQVTVKVSELGLPRNRWDRASNERVVADTVAIFGADRSMFASNLPVSTLTAPTFGEIVDTVFAALPSATPDQLESIFSGTAARFYRVRLPGASPA</sequence>
<proteinExistence type="inferred from homology"/>
<name>A0A1T5KBI1_9MICO</name>
<dbReference type="PANTHER" id="PTHR43569">
    <property type="entry name" value="AMIDOHYDROLASE"/>
    <property type="match status" value="1"/>
</dbReference>
<evidence type="ECO:0000313" key="4">
    <source>
        <dbReference type="Proteomes" id="UP000190857"/>
    </source>
</evidence>
<evidence type="ECO:0000256" key="1">
    <source>
        <dbReference type="ARBA" id="ARBA00038310"/>
    </source>
</evidence>
<protein>
    <submittedName>
        <fullName evidence="3">Predicted metal-dependent hydrolase, TIM-barrel fold</fullName>
    </submittedName>
</protein>
<dbReference type="Pfam" id="PF04909">
    <property type="entry name" value="Amidohydro_2"/>
    <property type="match status" value="1"/>
</dbReference>
<feature type="domain" description="Amidohydrolase-related" evidence="2">
    <location>
        <begin position="29"/>
        <end position="324"/>
    </location>
</feature>
<dbReference type="EMBL" id="FUZP01000002">
    <property type="protein sequence ID" value="SKC61004.1"/>
    <property type="molecule type" value="Genomic_DNA"/>
</dbReference>
<keyword evidence="3" id="KW-0378">Hydrolase</keyword>
<dbReference type="InterPro" id="IPR052350">
    <property type="entry name" value="Metallo-dep_Lactonases"/>
</dbReference>
<organism evidence="3 4">
    <name type="scientific">Okibacterium fritillariae</name>
    <dbReference type="NCBI Taxonomy" id="123320"/>
    <lineage>
        <taxon>Bacteria</taxon>
        <taxon>Bacillati</taxon>
        <taxon>Actinomycetota</taxon>
        <taxon>Actinomycetes</taxon>
        <taxon>Micrococcales</taxon>
        <taxon>Microbacteriaceae</taxon>
        <taxon>Okibacterium</taxon>
    </lineage>
</organism>
<dbReference type="GO" id="GO:0016787">
    <property type="term" value="F:hydrolase activity"/>
    <property type="evidence" value="ECO:0007669"/>
    <property type="project" value="UniProtKB-KW"/>
</dbReference>
<comment type="similarity">
    <text evidence="1">Belongs to the metallo-dependent hydrolases superfamily.</text>
</comment>
<dbReference type="AlphaFoldDB" id="A0A1T5KBI1"/>
<keyword evidence="4" id="KW-1185">Reference proteome</keyword>
<dbReference type="SUPFAM" id="SSF51556">
    <property type="entry name" value="Metallo-dependent hydrolases"/>
    <property type="match status" value="1"/>
</dbReference>
<gene>
    <name evidence="3" type="ORF">SAMN06309945_2097</name>
</gene>
<dbReference type="Gene3D" id="3.20.20.140">
    <property type="entry name" value="Metal-dependent hydrolases"/>
    <property type="match status" value="1"/>
</dbReference>
<reference evidence="3 4" key="1">
    <citation type="submission" date="2017-02" db="EMBL/GenBank/DDBJ databases">
        <authorList>
            <person name="Peterson S.W."/>
        </authorList>
    </citation>
    <scope>NUCLEOTIDE SEQUENCE [LARGE SCALE GENOMIC DNA]</scope>
    <source>
        <strain evidence="3 4">VKM Ac-2059</strain>
    </source>
</reference>
<dbReference type="PANTHER" id="PTHR43569:SF1">
    <property type="entry name" value="BLL3371 PROTEIN"/>
    <property type="match status" value="1"/>
</dbReference>
<accession>A0A1T5KBI1</accession>
<evidence type="ECO:0000259" key="2">
    <source>
        <dbReference type="Pfam" id="PF04909"/>
    </source>
</evidence>
<dbReference type="InterPro" id="IPR006680">
    <property type="entry name" value="Amidohydro-rel"/>
</dbReference>
<dbReference type="InterPro" id="IPR032466">
    <property type="entry name" value="Metal_Hydrolase"/>
</dbReference>
<dbReference type="Proteomes" id="UP000190857">
    <property type="component" value="Unassembled WGS sequence"/>
</dbReference>
<evidence type="ECO:0000313" key="3">
    <source>
        <dbReference type="EMBL" id="SKC61004.1"/>
    </source>
</evidence>
<dbReference type="STRING" id="123320.SAMN06309945_2097"/>
<dbReference type="RefSeq" id="WP_200811544.1">
    <property type="nucleotide sequence ID" value="NZ_FUZP01000002.1"/>
</dbReference>